<dbReference type="PANTHER" id="PTHR12161:SF5">
    <property type="entry name" value="IST1 HOMOLOG"/>
    <property type="match status" value="1"/>
</dbReference>
<keyword evidence="4" id="KW-1185">Reference proteome</keyword>
<evidence type="ECO:0000313" key="4">
    <source>
        <dbReference type="Proteomes" id="UP000751190"/>
    </source>
</evidence>
<evidence type="ECO:0000313" key="3">
    <source>
        <dbReference type="EMBL" id="KAG8458072.1"/>
    </source>
</evidence>
<comment type="similarity">
    <text evidence="1">Belongs to the IST1 family.</text>
</comment>
<protein>
    <recommendedName>
        <fullName evidence="5">IST1 homolog</fullName>
    </recommendedName>
</protein>
<sequence>MFRSAPRFDGNKCKVMLKMLTNRFKLLEAKKLNLKKQAQRSVASLLREGKSESARIQVEHIIREDFTIEVYEILRQHVDLLLARFAVVQNEAEPRKEVQESVCTIIYAGWLLGGEIAELKVLYEQLATKYGKPFVDEVTKNSGLYINPRVLRKLQYDIPEPALVETYLIEIARAHRVDWQPVQPVGAGAAVPAPIDVNELEALRAEHAAPAPALTAAVAEPPVAAAAAMSGAPAHVEAAPVAAGAQRLGVAQPPVGIVLGIVVDGRIVPAEGAPAPAPSAPLAPAASPPAPAPAPPSMGAPMAAAMGGPVVQPSPPPPSAATKPAPVLPVASPQPPPAKPANGDDELARRLAALKAR</sequence>
<accession>A0A8J5XCA4</accession>
<dbReference type="EMBL" id="JAGTXO010000057">
    <property type="protein sequence ID" value="KAG8458072.1"/>
    <property type="molecule type" value="Genomic_DNA"/>
</dbReference>
<dbReference type="FunFam" id="1.20.1260.60:FF:000002">
    <property type="entry name" value="Vacuolar protein sorting-associated protein IST1"/>
    <property type="match status" value="1"/>
</dbReference>
<feature type="compositionally biased region" description="Low complexity" evidence="2">
    <location>
        <begin position="320"/>
        <end position="331"/>
    </location>
</feature>
<evidence type="ECO:0000256" key="2">
    <source>
        <dbReference type="SAM" id="MobiDB-lite"/>
    </source>
</evidence>
<dbReference type="InterPro" id="IPR042277">
    <property type="entry name" value="IST1-like"/>
</dbReference>
<name>A0A8J5XCA4_DIALT</name>
<proteinExistence type="inferred from homology"/>
<dbReference type="InterPro" id="IPR005061">
    <property type="entry name" value="Ist1"/>
</dbReference>
<comment type="caution">
    <text evidence="3">The sequence shown here is derived from an EMBL/GenBank/DDBJ whole genome shotgun (WGS) entry which is preliminary data.</text>
</comment>
<organism evidence="3 4">
    <name type="scientific">Diacronema lutheri</name>
    <name type="common">Unicellular marine alga</name>
    <name type="synonym">Monochrysis lutheri</name>
    <dbReference type="NCBI Taxonomy" id="2081491"/>
    <lineage>
        <taxon>Eukaryota</taxon>
        <taxon>Haptista</taxon>
        <taxon>Haptophyta</taxon>
        <taxon>Pavlovophyceae</taxon>
        <taxon>Pavlovales</taxon>
        <taxon>Pavlovaceae</taxon>
        <taxon>Diacronema</taxon>
    </lineage>
</organism>
<evidence type="ECO:0000256" key="1">
    <source>
        <dbReference type="ARBA" id="ARBA00005536"/>
    </source>
</evidence>
<dbReference type="GO" id="GO:0015031">
    <property type="term" value="P:protein transport"/>
    <property type="evidence" value="ECO:0007669"/>
    <property type="project" value="InterPro"/>
</dbReference>
<feature type="region of interest" description="Disordered" evidence="2">
    <location>
        <begin position="274"/>
        <end position="357"/>
    </location>
</feature>
<dbReference type="Pfam" id="PF03398">
    <property type="entry name" value="Ist1"/>
    <property type="match status" value="1"/>
</dbReference>
<feature type="compositionally biased region" description="Pro residues" evidence="2">
    <location>
        <begin position="275"/>
        <end position="298"/>
    </location>
</feature>
<reference evidence="3" key="1">
    <citation type="submission" date="2021-05" db="EMBL/GenBank/DDBJ databases">
        <title>The genome of the haptophyte Pavlova lutheri (Diacronema luteri, Pavlovales) - a model for lipid biosynthesis in eukaryotic algae.</title>
        <authorList>
            <person name="Hulatt C.J."/>
            <person name="Posewitz M.C."/>
        </authorList>
    </citation>
    <scope>NUCLEOTIDE SEQUENCE</scope>
    <source>
        <strain evidence="3">NIVA-4/92</strain>
    </source>
</reference>
<dbReference type="OrthoDB" id="29853at2759"/>
<evidence type="ECO:0008006" key="5">
    <source>
        <dbReference type="Google" id="ProtNLM"/>
    </source>
</evidence>
<feature type="compositionally biased region" description="Low complexity" evidence="2">
    <location>
        <begin position="299"/>
        <end position="311"/>
    </location>
</feature>
<dbReference type="PANTHER" id="PTHR12161">
    <property type="entry name" value="IST1 FAMILY MEMBER"/>
    <property type="match status" value="1"/>
</dbReference>
<dbReference type="Proteomes" id="UP000751190">
    <property type="component" value="Unassembled WGS sequence"/>
</dbReference>
<dbReference type="AlphaFoldDB" id="A0A8J5XCA4"/>
<dbReference type="OMA" id="PQPMNFP"/>
<gene>
    <name evidence="3" type="ORF">KFE25_012732</name>
</gene>
<dbReference type="Gene3D" id="1.20.1260.60">
    <property type="entry name" value="Vacuolar protein sorting-associated protein Ist1"/>
    <property type="match status" value="1"/>
</dbReference>